<keyword evidence="4" id="KW-1185">Reference proteome</keyword>
<comment type="caution">
    <text evidence="3">The sequence shown here is derived from an EMBL/GenBank/DDBJ whole genome shotgun (WGS) entry which is preliminary data.</text>
</comment>
<sequence length="174" mass="20389">MKNSRVRNSEFEFLRIISMFMIVLCHFCAHGTLDITNVNAAQGHIMEVNLFFLFLGPIGVTLFVLIGAYFLCEKKFNFRRPISLVLQTVFYSFILYLFFLLKDNHLPFQAESLKTLLLPFPEPSGYWFVEAYLVLLILMPLLNLLIQNLTRYQLFTTIIGGDSLRLNTRFTYYF</sequence>
<keyword evidence="3" id="KW-0808">Transferase</keyword>
<evidence type="ECO:0000256" key="1">
    <source>
        <dbReference type="SAM" id="Phobius"/>
    </source>
</evidence>
<reference evidence="3 4" key="1">
    <citation type="journal article" date="2021" name="Sci. Rep.">
        <title>The distribution of antibiotic resistance genes in chicken gut microbiota commensals.</title>
        <authorList>
            <person name="Juricova H."/>
            <person name="Matiasovicova J."/>
            <person name="Kubasova T."/>
            <person name="Cejkova D."/>
            <person name="Rychlik I."/>
        </authorList>
    </citation>
    <scope>NUCLEOTIDE SEQUENCE [LARGE SCALE GENOMIC DNA]</scope>
    <source>
        <strain evidence="3 4">An810</strain>
    </source>
</reference>
<dbReference type="Proteomes" id="UP000776629">
    <property type="component" value="Unassembled WGS sequence"/>
</dbReference>
<evidence type="ECO:0000259" key="2">
    <source>
        <dbReference type="Pfam" id="PF01757"/>
    </source>
</evidence>
<feature type="transmembrane region" description="Helical" evidence="1">
    <location>
        <begin position="50"/>
        <end position="72"/>
    </location>
</feature>
<feature type="domain" description="Acyltransferase 3" evidence="2">
    <location>
        <begin position="9"/>
        <end position="159"/>
    </location>
</feature>
<keyword evidence="3" id="KW-0012">Acyltransferase</keyword>
<dbReference type="InterPro" id="IPR002656">
    <property type="entry name" value="Acyl_transf_3_dom"/>
</dbReference>
<keyword evidence="1" id="KW-0472">Membrane</keyword>
<feature type="transmembrane region" description="Helical" evidence="1">
    <location>
        <begin position="84"/>
        <end position="101"/>
    </location>
</feature>
<dbReference type="GO" id="GO:0016746">
    <property type="term" value="F:acyltransferase activity"/>
    <property type="evidence" value="ECO:0007669"/>
    <property type="project" value="UniProtKB-KW"/>
</dbReference>
<keyword evidence="1" id="KW-0812">Transmembrane</keyword>
<keyword evidence="1" id="KW-1133">Transmembrane helix</keyword>
<accession>A0ABS2ELD7</accession>
<dbReference type="EMBL" id="JACJJQ010000002">
    <property type="protein sequence ID" value="MBM6753245.1"/>
    <property type="molecule type" value="Genomic_DNA"/>
</dbReference>
<protein>
    <submittedName>
        <fullName evidence="3">Acyltransferase family protein</fullName>
    </submittedName>
</protein>
<evidence type="ECO:0000313" key="3">
    <source>
        <dbReference type="EMBL" id="MBM6753245.1"/>
    </source>
</evidence>
<dbReference type="Pfam" id="PF01757">
    <property type="entry name" value="Acyl_transf_3"/>
    <property type="match status" value="1"/>
</dbReference>
<gene>
    <name evidence="3" type="ORF">H5993_00485</name>
</gene>
<proteinExistence type="predicted"/>
<feature type="transmembrane region" description="Helical" evidence="1">
    <location>
        <begin position="126"/>
        <end position="146"/>
    </location>
</feature>
<evidence type="ECO:0000313" key="4">
    <source>
        <dbReference type="Proteomes" id="UP000776629"/>
    </source>
</evidence>
<organism evidence="3 4">
    <name type="scientific">Limosilactobacillus alvi</name>
    <dbReference type="NCBI Taxonomy" id="990412"/>
    <lineage>
        <taxon>Bacteria</taxon>
        <taxon>Bacillati</taxon>
        <taxon>Bacillota</taxon>
        <taxon>Bacilli</taxon>
        <taxon>Lactobacillales</taxon>
        <taxon>Lactobacillaceae</taxon>
        <taxon>Limosilactobacillus</taxon>
    </lineage>
</organism>
<name>A0ABS2ELD7_9LACO</name>